<dbReference type="Gene3D" id="3.40.630.30">
    <property type="match status" value="1"/>
</dbReference>
<name>A0ABV2IT83_9HYPH</name>
<dbReference type="PANTHER" id="PTHR23342:SF0">
    <property type="entry name" value="N-ACETYLGLUTAMATE SYNTHASE, MITOCHONDRIAL"/>
    <property type="match status" value="1"/>
</dbReference>
<dbReference type="NCBIfam" id="NF003387">
    <property type="entry name" value="PRK04531.1-2"/>
    <property type="match status" value="1"/>
</dbReference>
<evidence type="ECO:0000313" key="8">
    <source>
        <dbReference type="Proteomes" id="UP001549047"/>
    </source>
</evidence>
<dbReference type="PROSITE" id="PS51731">
    <property type="entry name" value="GNAT_NAGS"/>
    <property type="match status" value="1"/>
</dbReference>
<dbReference type="Pfam" id="PF04768">
    <property type="entry name" value="NAT"/>
    <property type="match status" value="1"/>
</dbReference>
<dbReference type="InterPro" id="IPR001048">
    <property type="entry name" value="Asp/Glu/Uridylate_kinase"/>
</dbReference>
<comment type="catalytic activity">
    <reaction evidence="4">
        <text>N-acetyl-L-glutamate + ATP = N-acetyl-L-glutamyl 5-phosphate + ADP</text>
        <dbReference type="Rhea" id="RHEA:14629"/>
        <dbReference type="ChEBI" id="CHEBI:30616"/>
        <dbReference type="ChEBI" id="CHEBI:44337"/>
        <dbReference type="ChEBI" id="CHEBI:57936"/>
        <dbReference type="ChEBI" id="CHEBI:456216"/>
        <dbReference type="EC" id="2.7.2.8"/>
    </reaction>
</comment>
<dbReference type="InterPro" id="IPR016181">
    <property type="entry name" value="Acyl_CoA_acyltransferase"/>
</dbReference>
<dbReference type="GO" id="GO:0003991">
    <property type="term" value="F:acetylglutamate kinase activity"/>
    <property type="evidence" value="ECO:0007669"/>
    <property type="project" value="UniProtKB-EC"/>
</dbReference>
<dbReference type="Proteomes" id="UP001549047">
    <property type="component" value="Unassembled WGS sequence"/>
</dbReference>
<dbReference type="SUPFAM" id="SSF55729">
    <property type="entry name" value="Acyl-CoA N-acyltransferases (Nat)"/>
    <property type="match status" value="1"/>
</dbReference>
<dbReference type="NCBIfam" id="NF003386">
    <property type="entry name" value="PRK04531.1-1"/>
    <property type="match status" value="1"/>
</dbReference>
<organism evidence="7 8">
    <name type="scientific">Rhizobium aquaticum</name>
    <dbReference type="NCBI Taxonomy" id="1549636"/>
    <lineage>
        <taxon>Bacteria</taxon>
        <taxon>Pseudomonadati</taxon>
        <taxon>Pseudomonadota</taxon>
        <taxon>Alphaproteobacteria</taxon>
        <taxon>Hyphomicrobiales</taxon>
        <taxon>Rhizobiaceae</taxon>
        <taxon>Rhizobium/Agrobacterium group</taxon>
        <taxon>Rhizobium</taxon>
    </lineage>
</organism>
<dbReference type="PROSITE" id="PS51186">
    <property type="entry name" value="GNAT"/>
    <property type="match status" value="1"/>
</dbReference>
<comment type="caution">
    <text evidence="7">The sequence shown here is derived from an EMBL/GenBank/DDBJ whole genome shotgun (WGS) entry which is preliminary data.</text>
</comment>
<sequence length="440" mass="48605">MTMTAPKSDTRQTILRLLSVMASAKEINQYLKRFSQLDAKRFAVVSLDEALLTDELEAIASSLSFLQDVGLTPVVLLGAGPRLEAELAAADGKTAAGSGDGHTTPEALARLRRTFQQLNLRLVETLQQSGARATSIIGGVFEADYADRDALGLLGKVSGVNLAPIESSLQAGSIPVISSLGETAGGQILKIDSGCAIEEMVQVLQPFKVIFLTADGGLVGPSGRVVDSINLSTEYEQLSRQPALKGSITFTLRRMKDMLDRLPLESSIAITSPAHLANELFTHKGSGTLVRRGESVLRVSSWDELDLKQMRALIESSFGRRLVDDYFETTRLYRAYVSENYRAAVIVTEEDGIPYLDKFAVLDDAQGEGLGRAVWKIMRDETPRLFWRSRHNNQVNIFYYAQSDGCFKQEKWKVFWYGLNDFDEIQQCVNHCAKRRQTLA</sequence>
<dbReference type="Pfam" id="PF00696">
    <property type="entry name" value="AA_kinase"/>
    <property type="match status" value="1"/>
</dbReference>
<dbReference type="EC" id="2.7.2.8" evidence="2"/>
<reference evidence="7 8" key="1">
    <citation type="submission" date="2024-06" db="EMBL/GenBank/DDBJ databases">
        <title>Genomic Encyclopedia of Type Strains, Phase IV (KMG-IV): sequencing the most valuable type-strain genomes for metagenomic binning, comparative biology and taxonomic classification.</title>
        <authorList>
            <person name="Goeker M."/>
        </authorList>
    </citation>
    <scope>NUCLEOTIDE SEQUENCE [LARGE SCALE GENOMIC DNA]</scope>
    <source>
        <strain evidence="7 8">DSM 29780</strain>
    </source>
</reference>
<dbReference type="Gene3D" id="3.40.1160.10">
    <property type="entry name" value="Acetylglutamate kinase-like"/>
    <property type="match status" value="1"/>
</dbReference>
<dbReference type="EMBL" id="JBEPMB010000001">
    <property type="protein sequence ID" value="MET3611697.1"/>
    <property type="molecule type" value="Genomic_DNA"/>
</dbReference>
<keyword evidence="7" id="KW-0418">Kinase</keyword>
<evidence type="ECO:0000313" key="7">
    <source>
        <dbReference type="EMBL" id="MET3611697.1"/>
    </source>
</evidence>
<dbReference type="InterPro" id="IPR036393">
    <property type="entry name" value="AceGlu_kinase-like_sf"/>
</dbReference>
<dbReference type="CDD" id="cd04264">
    <property type="entry name" value="DUF619-NAGS"/>
    <property type="match status" value="1"/>
</dbReference>
<keyword evidence="3 7" id="KW-0808">Transferase</keyword>
<dbReference type="PIRSF" id="PIRSF036441">
    <property type="entry name" value="NAGK_DUF619"/>
    <property type="match status" value="1"/>
</dbReference>
<gene>
    <name evidence="7" type="ORF">ABID16_000002</name>
</gene>
<evidence type="ECO:0000256" key="2">
    <source>
        <dbReference type="ARBA" id="ARBA00013065"/>
    </source>
</evidence>
<protein>
    <recommendedName>
        <fullName evidence="2">acetylglutamate kinase</fullName>
        <ecNumber evidence="2">2.7.2.8</ecNumber>
    </recommendedName>
</protein>
<evidence type="ECO:0000259" key="5">
    <source>
        <dbReference type="PROSITE" id="PS51186"/>
    </source>
</evidence>
<feature type="domain" description="N-acetyltransferase" evidence="6">
    <location>
        <begin position="294"/>
        <end position="440"/>
    </location>
</feature>
<accession>A0ABV2IT83</accession>
<proteinExistence type="predicted"/>
<feature type="domain" description="N-acetyltransferase" evidence="5">
    <location>
        <begin position="297"/>
        <end position="429"/>
    </location>
</feature>
<dbReference type="InterPro" id="IPR006855">
    <property type="entry name" value="Vertebrate-like_GNAT_dom"/>
</dbReference>
<keyword evidence="8" id="KW-1185">Reference proteome</keyword>
<comment type="pathway">
    <text evidence="1">Amino-acid biosynthesis; L-arginine biosynthesis; N(2)-acetyl-L-ornithine from L-glutamate: step 2/4.</text>
</comment>
<evidence type="ECO:0000256" key="1">
    <source>
        <dbReference type="ARBA" id="ARBA00004828"/>
    </source>
</evidence>
<dbReference type="InterPro" id="IPR011242">
    <property type="entry name" value="ArgB_GNAT"/>
</dbReference>
<dbReference type="SUPFAM" id="SSF53633">
    <property type="entry name" value="Carbamate kinase-like"/>
    <property type="match status" value="1"/>
</dbReference>
<dbReference type="PANTHER" id="PTHR23342">
    <property type="entry name" value="N-ACETYLGLUTAMATE SYNTHASE"/>
    <property type="match status" value="1"/>
</dbReference>
<evidence type="ECO:0000256" key="3">
    <source>
        <dbReference type="ARBA" id="ARBA00022679"/>
    </source>
</evidence>
<dbReference type="RefSeq" id="WP_354553803.1">
    <property type="nucleotide sequence ID" value="NZ_JBEPMB010000001.1"/>
</dbReference>
<dbReference type="InterPro" id="IPR000182">
    <property type="entry name" value="GNAT_dom"/>
</dbReference>
<evidence type="ECO:0000256" key="4">
    <source>
        <dbReference type="ARBA" id="ARBA00048141"/>
    </source>
</evidence>
<evidence type="ECO:0000259" key="6">
    <source>
        <dbReference type="PROSITE" id="PS51731"/>
    </source>
</evidence>